<dbReference type="OrthoDB" id="465629at2"/>
<feature type="domain" description="SnoaL-like" evidence="1">
    <location>
        <begin position="28"/>
        <end position="74"/>
    </location>
</feature>
<organism evidence="2 3">
    <name type="scientific">Chlorogloeopsis fritschii PCC 6912</name>
    <dbReference type="NCBI Taxonomy" id="211165"/>
    <lineage>
        <taxon>Bacteria</taxon>
        <taxon>Bacillati</taxon>
        <taxon>Cyanobacteriota</taxon>
        <taxon>Cyanophyceae</taxon>
        <taxon>Nostocales</taxon>
        <taxon>Chlorogloeopsidaceae</taxon>
        <taxon>Chlorogloeopsis</taxon>
    </lineage>
</organism>
<sequence length="141" mass="15729">MLSSQSSKSVDDLGDFTIEGISEATILQYFQSLNAGDFDATAALFAEDGVMHPPFESEIVGRDAIATYLKQEAQDIKAYPRQGIAETLENGEIQFQVTGKAQTSWCGVNVLWQFILNQQKQILYIKIKLLASPQELLNLRR</sequence>
<reference evidence="2 3" key="1">
    <citation type="journal article" date="2019" name="Genome Biol. Evol.">
        <title>Day and night: Metabolic profiles and evolutionary relationships of six axenic non-marine cyanobacteria.</title>
        <authorList>
            <person name="Will S.E."/>
            <person name="Henke P."/>
            <person name="Boedeker C."/>
            <person name="Huang S."/>
            <person name="Brinkmann H."/>
            <person name="Rohde M."/>
            <person name="Jarek M."/>
            <person name="Friedl T."/>
            <person name="Seufert S."/>
            <person name="Schumacher M."/>
            <person name="Overmann J."/>
            <person name="Neumann-Schaal M."/>
            <person name="Petersen J."/>
        </authorList>
    </citation>
    <scope>NUCLEOTIDE SEQUENCE [LARGE SCALE GENOMIC DNA]</scope>
    <source>
        <strain evidence="2 3">PCC 6912</strain>
    </source>
</reference>
<dbReference type="Proteomes" id="UP000268857">
    <property type="component" value="Unassembled WGS sequence"/>
</dbReference>
<dbReference type="AlphaFoldDB" id="A0A3S0Y452"/>
<evidence type="ECO:0000259" key="1">
    <source>
        <dbReference type="Pfam" id="PF12680"/>
    </source>
</evidence>
<evidence type="ECO:0000313" key="3">
    <source>
        <dbReference type="Proteomes" id="UP000268857"/>
    </source>
</evidence>
<dbReference type="InterPro" id="IPR032710">
    <property type="entry name" value="NTF2-like_dom_sf"/>
</dbReference>
<dbReference type="Gene3D" id="3.10.450.50">
    <property type="match status" value="1"/>
</dbReference>
<dbReference type="EMBL" id="RSCJ01000003">
    <property type="protein sequence ID" value="RUR84910.1"/>
    <property type="molecule type" value="Genomic_DNA"/>
</dbReference>
<dbReference type="RefSeq" id="WP_016872658.1">
    <property type="nucleotide sequence ID" value="NZ_AJLN01000084.1"/>
</dbReference>
<comment type="caution">
    <text evidence="2">The sequence shown here is derived from an EMBL/GenBank/DDBJ whole genome shotgun (WGS) entry which is preliminary data.</text>
</comment>
<accession>A0A3S0Y452</accession>
<name>A0A3S0Y452_CHLFR</name>
<proteinExistence type="predicted"/>
<keyword evidence="3" id="KW-1185">Reference proteome</keyword>
<evidence type="ECO:0000313" key="2">
    <source>
        <dbReference type="EMBL" id="RUR84910.1"/>
    </source>
</evidence>
<dbReference type="STRING" id="211165.GCA_000317285_03061"/>
<dbReference type="SUPFAM" id="SSF54427">
    <property type="entry name" value="NTF2-like"/>
    <property type="match status" value="1"/>
</dbReference>
<dbReference type="InterPro" id="IPR037401">
    <property type="entry name" value="SnoaL-like"/>
</dbReference>
<gene>
    <name evidence="2" type="ORF">PCC6912_10260</name>
</gene>
<protein>
    <recommendedName>
        <fullName evidence="1">SnoaL-like domain-containing protein</fullName>
    </recommendedName>
</protein>
<dbReference type="Pfam" id="PF12680">
    <property type="entry name" value="SnoaL_2"/>
    <property type="match status" value="1"/>
</dbReference>